<dbReference type="AlphaFoldDB" id="A0A835PAH6"/>
<dbReference type="EMBL" id="JADCNL010000138">
    <property type="protein sequence ID" value="KAG0450066.1"/>
    <property type="molecule type" value="Genomic_DNA"/>
</dbReference>
<keyword evidence="1" id="KW-0812">Transmembrane</keyword>
<dbReference type="Proteomes" id="UP000636800">
    <property type="component" value="Unassembled WGS sequence"/>
</dbReference>
<comment type="caution">
    <text evidence="2">The sequence shown here is derived from an EMBL/GenBank/DDBJ whole genome shotgun (WGS) entry which is preliminary data.</text>
</comment>
<keyword evidence="1" id="KW-0472">Membrane</keyword>
<proteinExistence type="predicted"/>
<sequence>MKKDELNSFKKGLICVLGLWQAFFRGRYSTSGRIVSYYVEGDVHKEVLGWISMELNYAYDEMYTKGIVNCSHVSVILSVFCSSGILLTFLLFVTGSMALTLIDATIIMSAELPYVLTMAYGDSFFFQSAGDLPSHLWQNQARGFASCGSFSENNERIVA</sequence>
<evidence type="ECO:0000313" key="2">
    <source>
        <dbReference type="EMBL" id="KAG0450066.1"/>
    </source>
</evidence>
<keyword evidence="3" id="KW-1185">Reference proteome</keyword>
<name>A0A835PAH6_VANPL</name>
<keyword evidence="1" id="KW-1133">Transmembrane helix</keyword>
<organism evidence="2 3">
    <name type="scientific">Vanilla planifolia</name>
    <name type="common">Vanilla</name>
    <dbReference type="NCBI Taxonomy" id="51239"/>
    <lineage>
        <taxon>Eukaryota</taxon>
        <taxon>Viridiplantae</taxon>
        <taxon>Streptophyta</taxon>
        <taxon>Embryophyta</taxon>
        <taxon>Tracheophyta</taxon>
        <taxon>Spermatophyta</taxon>
        <taxon>Magnoliopsida</taxon>
        <taxon>Liliopsida</taxon>
        <taxon>Asparagales</taxon>
        <taxon>Orchidaceae</taxon>
        <taxon>Vanilloideae</taxon>
        <taxon>Vanilleae</taxon>
        <taxon>Vanilla</taxon>
    </lineage>
</organism>
<reference evidence="2 3" key="1">
    <citation type="journal article" date="2020" name="Nat. Food">
        <title>A phased Vanilla planifolia genome enables genetic improvement of flavour and production.</title>
        <authorList>
            <person name="Hasing T."/>
            <person name="Tang H."/>
            <person name="Brym M."/>
            <person name="Khazi F."/>
            <person name="Huang T."/>
            <person name="Chambers A.H."/>
        </authorList>
    </citation>
    <scope>NUCLEOTIDE SEQUENCE [LARGE SCALE GENOMIC DNA]</scope>
    <source>
        <tissue evidence="2">Leaf</tissue>
    </source>
</reference>
<gene>
    <name evidence="2" type="ORF">HPP92_027082</name>
</gene>
<evidence type="ECO:0000313" key="3">
    <source>
        <dbReference type="Proteomes" id="UP000636800"/>
    </source>
</evidence>
<protein>
    <submittedName>
        <fullName evidence="2">Uncharacterized protein</fullName>
    </submittedName>
</protein>
<feature type="transmembrane region" description="Helical" evidence="1">
    <location>
        <begin position="75"/>
        <end position="102"/>
    </location>
</feature>
<dbReference type="OrthoDB" id="5982228at2759"/>
<evidence type="ECO:0000256" key="1">
    <source>
        <dbReference type="SAM" id="Phobius"/>
    </source>
</evidence>
<accession>A0A835PAH6</accession>